<dbReference type="EnsemblFungi" id="CEF86620">
    <property type="protein sequence ID" value="CEF86620"/>
    <property type="gene ID" value="FGRRES_15636"/>
</dbReference>
<dbReference type="Proteomes" id="UP000070720">
    <property type="component" value="Chromosome 3"/>
</dbReference>
<reference evidence="2 3" key="1">
    <citation type="journal article" date="2007" name="Science">
        <title>The Fusarium graminearum genome reveals a link between localized polymorphism and pathogen specialization.</title>
        <authorList>
            <person name="Cuomo C.A."/>
            <person name="Gueldener U."/>
            <person name="Xu J.-R."/>
            <person name="Trail F."/>
            <person name="Turgeon B.G."/>
            <person name="Di Pietro A."/>
            <person name="Walton J.D."/>
            <person name="Ma L.-J."/>
            <person name="Baker S.E."/>
            <person name="Rep M."/>
            <person name="Adam G."/>
            <person name="Antoniw J."/>
            <person name="Baldwin T."/>
            <person name="Calvo S.E."/>
            <person name="Chang Y.-L."/>
            <person name="DeCaprio D."/>
            <person name="Gale L.R."/>
            <person name="Gnerre S."/>
            <person name="Goswami R.S."/>
            <person name="Hammond-Kosack K."/>
            <person name="Harris L.J."/>
            <person name="Hilburn K."/>
            <person name="Kennell J.C."/>
            <person name="Kroken S."/>
            <person name="Magnuson J.K."/>
            <person name="Mannhaupt G."/>
            <person name="Mauceli E.W."/>
            <person name="Mewes H.-W."/>
            <person name="Mitterbauer R."/>
            <person name="Muehlbauer G."/>
            <person name="Muensterkoetter M."/>
            <person name="Nelson D."/>
            <person name="O'Donnell K."/>
            <person name="Ouellet T."/>
            <person name="Qi W."/>
            <person name="Quesneville H."/>
            <person name="Roncero M.I.G."/>
            <person name="Seong K.-Y."/>
            <person name="Tetko I.V."/>
            <person name="Urban M."/>
            <person name="Waalwijk C."/>
            <person name="Ward T.J."/>
            <person name="Yao J."/>
            <person name="Birren B.W."/>
            <person name="Kistler H.C."/>
        </authorList>
    </citation>
    <scope>NUCLEOTIDE SEQUENCE [LARGE SCALE GENOMIC DNA]</scope>
    <source>
        <strain evidence="3">ATCC MYA-4620 / CBS 123657 / FGSC 9075 / NRRL 31084 / PH-1</strain>
        <strain evidence="2">PH-1 / ATCC MYA-4620 / FGSC 9075 / NRRL 31084</strain>
    </source>
</reference>
<evidence type="ECO:0000313" key="1">
    <source>
        <dbReference type="EMBL" id="CEF86620.1"/>
    </source>
</evidence>
<dbReference type="AlphaFoldDB" id="A0A098DXN7"/>
<evidence type="ECO:0000313" key="2">
    <source>
        <dbReference type="EnsemblFungi" id="CEF86620"/>
    </source>
</evidence>
<sequence length="87" mass="9797">MVQILVSKGSTGTAEYPFLGTRTIQTETRCFVYRRALWSSGDHSTYSELSLSTRNTVAWPNGKASDYESEDSGFDPQRDHFFCLSTC</sequence>
<gene>
    <name evidence="1" type="ORF">FGRAMPH1_01T21359</name>
</gene>
<name>A0A098DXN7_GIBZE</name>
<accession>A0A098DXN7</accession>
<accession>A0A0E0SJK7</accession>
<evidence type="ECO:0000313" key="3">
    <source>
        <dbReference type="Proteomes" id="UP000070720"/>
    </source>
</evidence>
<dbReference type="EMBL" id="HG970334">
    <property type="protein sequence ID" value="CEF86620.1"/>
    <property type="molecule type" value="Genomic_DNA"/>
</dbReference>
<keyword evidence="3" id="KW-1185">Reference proteome</keyword>
<dbReference type="InParanoid" id="A0A098DXN7"/>
<organism evidence="1 3">
    <name type="scientific">Gibberella zeae (strain ATCC MYA-4620 / CBS 123657 / FGSC 9075 / NRRL 31084 / PH-1)</name>
    <name type="common">Wheat head blight fungus</name>
    <name type="synonym">Fusarium graminearum</name>
    <dbReference type="NCBI Taxonomy" id="229533"/>
    <lineage>
        <taxon>Eukaryota</taxon>
        <taxon>Fungi</taxon>
        <taxon>Dikarya</taxon>
        <taxon>Ascomycota</taxon>
        <taxon>Pezizomycotina</taxon>
        <taxon>Sordariomycetes</taxon>
        <taxon>Hypocreomycetidae</taxon>
        <taxon>Hypocreales</taxon>
        <taxon>Nectriaceae</taxon>
        <taxon>Fusarium</taxon>
    </lineage>
</organism>
<reference evidence="2 3" key="2">
    <citation type="journal article" date="2010" name="Nature">
        <title>Comparative genomics reveals mobile pathogenicity chromosomes in Fusarium.</title>
        <authorList>
            <person name="Ma L.J."/>
            <person name="van der Does H.C."/>
            <person name="Borkovich K.A."/>
            <person name="Coleman J.J."/>
            <person name="Daboussi M.J."/>
            <person name="Di Pietro A."/>
            <person name="Dufresne M."/>
            <person name="Freitag M."/>
            <person name="Grabherr M."/>
            <person name="Henrissat B."/>
            <person name="Houterman P.M."/>
            <person name="Kang S."/>
            <person name="Shim W.B."/>
            <person name="Woloshuk C."/>
            <person name="Xie X."/>
            <person name="Xu J.R."/>
            <person name="Antoniw J."/>
            <person name="Baker S.E."/>
            <person name="Bluhm B.H."/>
            <person name="Breakspear A."/>
            <person name="Brown D.W."/>
            <person name="Butchko R.A."/>
            <person name="Chapman S."/>
            <person name="Coulson R."/>
            <person name="Coutinho P.M."/>
            <person name="Danchin E.G."/>
            <person name="Diener A."/>
            <person name="Gale L.R."/>
            <person name="Gardiner D.M."/>
            <person name="Goff S."/>
            <person name="Hammond-Kosack K.E."/>
            <person name="Hilburn K."/>
            <person name="Hua-Van A."/>
            <person name="Jonkers W."/>
            <person name="Kazan K."/>
            <person name="Kodira C.D."/>
            <person name="Koehrsen M."/>
            <person name="Kumar L."/>
            <person name="Lee Y.H."/>
            <person name="Li L."/>
            <person name="Manners J.M."/>
            <person name="Miranda-Saavedra D."/>
            <person name="Mukherjee M."/>
            <person name="Park G."/>
            <person name="Park J."/>
            <person name="Park S.Y."/>
            <person name="Proctor R.H."/>
            <person name="Regev A."/>
            <person name="Ruiz-Roldan M.C."/>
            <person name="Sain D."/>
            <person name="Sakthikumar S."/>
            <person name="Sykes S."/>
            <person name="Schwartz D.C."/>
            <person name="Turgeon B.G."/>
            <person name="Wapinski I."/>
            <person name="Yoder O."/>
            <person name="Young S."/>
            <person name="Zeng Q."/>
            <person name="Zhou S."/>
            <person name="Galagan J."/>
            <person name="Cuomo C.A."/>
            <person name="Kistler H.C."/>
            <person name="Rep M."/>
        </authorList>
    </citation>
    <scope>GENOME REANNOTATION</scope>
    <source>
        <strain evidence="3">ATCC MYA-4620 / CBS 123657 / FGSC 9075 / NRRL 31084 / PH-1</strain>
        <strain evidence="2">PH-1 / ATCC MYA-4620 / FGSC 9075 / NRRL 31084</strain>
    </source>
</reference>
<proteinExistence type="predicted"/>
<reference evidence="1 3" key="3">
    <citation type="journal article" date="2015" name="BMC Genomics">
        <title>The completed genome sequence of the pathogenic ascomycete fungus Fusarium graminearum.</title>
        <authorList>
            <person name="King R."/>
            <person name="Urban M."/>
            <person name="Hammond-Kosack M.C."/>
            <person name="Hassani-Pak K."/>
            <person name="Hammond-Kosack K.E."/>
        </authorList>
    </citation>
    <scope>NUCLEOTIDE SEQUENCE [LARGE SCALE GENOMIC DNA]</scope>
    <source>
        <strain evidence="3">ATCC MYA-4620 / CBS 123657 / FGSC 9075 / NRRL 31084 / PH-1</strain>
        <strain evidence="1">PH-1</strain>
    </source>
</reference>
<reference evidence="2" key="4">
    <citation type="submission" date="2017-01" db="UniProtKB">
        <authorList>
            <consortium name="EnsemblFungi"/>
        </authorList>
    </citation>
    <scope>IDENTIFICATION</scope>
    <source>
        <strain evidence="2">PH-1 / ATCC MYA-4620 / FGSC 9075 / NRRL 31084</strain>
    </source>
</reference>
<protein>
    <submittedName>
        <fullName evidence="1">Chromosome 3, complete genome</fullName>
    </submittedName>
</protein>